<keyword evidence="2" id="KW-1003">Cell membrane</keyword>
<feature type="transmembrane region" description="Helical" evidence="6">
    <location>
        <begin position="379"/>
        <end position="399"/>
    </location>
</feature>
<dbReference type="EMBL" id="JAALLS010000001">
    <property type="protein sequence ID" value="NGP86881.1"/>
    <property type="molecule type" value="Genomic_DNA"/>
</dbReference>
<keyword evidence="5 6" id="KW-0472">Membrane</keyword>
<dbReference type="SUPFAM" id="SSF82866">
    <property type="entry name" value="Multidrug efflux transporter AcrB transmembrane domain"/>
    <property type="match status" value="2"/>
</dbReference>
<evidence type="ECO:0000256" key="4">
    <source>
        <dbReference type="ARBA" id="ARBA00022989"/>
    </source>
</evidence>
<proteinExistence type="predicted"/>
<feature type="domain" description="SSD" evidence="7">
    <location>
        <begin position="716"/>
        <end position="829"/>
    </location>
</feature>
<evidence type="ECO:0000256" key="6">
    <source>
        <dbReference type="SAM" id="Phobius"/>
    </source>
</evidence>
<feature type="transmembrane region" description="Helical" evidence="6">
    <location>
        <begin position="807"/>
        <end position="830"/>
    </location>
</feature>
<feature type="domain" description="SSD" evidence="7">
    <location>
        <begin position="316"/>
        <end position="433"/>
    </location>
</feature>
<feature type="transmembrane region" description="Helical" evidence="6">
    <location>
        <begin position="411"/>
        <end position="434"/>
    </location>
</feature>
<dbReference type="InterPro" id="IPR004869">
    <property type="entry name" value="MMPL_dom"/>
</dbReference>
<organism evidence="8 9">
    <name type="scientific">Fodinibius halophilus</name>
    <dbReference type="NCBI Taxonomy" id="1736908"/>
    <lineage>
        <taxon>Bacteria</taxon>
        <taxon>Pseudomonadati</taxon>
        <taxon>Balneolota</taxon>
        <taxon>Balneolia</taxon>
        <taxon>Balneolales</taxon>
        <taxon>Balneolaceae</taxon>
        <taxon>Fodinibius</taxon>
    </lineage>
</organism>
<keyword evidence="4 6" id="KW-1133">Transmembrane helix</keyword>
<dbReference type="RefSeq" id="WP_165265105.1">
    <property type="nucleotide sequence ID" value="NZ_JAALLS010000001.1"/>
</dbReference>
<accession>A0A6M1T4I9</accession>
<dbReference type="AlphaFoldDB" id="A0A6M1T4I9"/>
<dbReference type="InterPro" id="IPR000731">
    <property type="entry name" value="SSD"/>
</dbReference>
<comment type="subcellular location">
    <subcellularLocation>
        <location evidence="1">Cell membrane</location>
        <topology evidence="1">Multi-pass membrane protein</topology>
    </subcellularLocation>
</comment>
<feature type="transmembrane region" description="Helical" evidence="6">
    <location>
        <begin position="709"/>
        <end position="729"/>
    </location>
</feature>
<feature type="transmembrane region" description="Helical" evidence="6">
    <location>
        <begin position="464"/>
        <end position="483"/>
    </location>
</feature>
<evidence type="ECO:0000259" key="7">
    <source>
        <dbReference type="PROSITE" id="PS50156"/>
    </source>
</evidence>
<evidence type="ECO:0000256" key="3">
    <source>
        <dbReference type="ARBA" id="ARBA00022692"/>
    </source>
</evidence>
<sequence>MKKILQLFRPLVGLNYSKPYWVLGGTILLAVILGNFAVQLKIDTDLANLLPEKNPHVKALDELQATVGGETTMEVVIKSPSFEDNKTFARDLIQKSLKLYDDKKDAYFLERAEFRKNTEFLQDNALYFATSDELSDIKEYLRKEIKSAKEEANPFLVSFDEEEEDSADNDEMADFEESYDALIPSEYPISPDSTVMKVTFYPTGSKSDLSYLRRMFSSYDSLLAEMDPASYNKEMEVQYGGRLKRHMAEINSIMGDVFSSFATGISSVIILVMVYFSFKKYLNYRRGNSKGKDHGVWEHLLRLPVPALVIGIPLLISLCWTFGVTYFILGSLNTMTSVLFVILFGMGIDYGIHFYARYIEFRVEDTPILEALHKTYDNTGSAIVVSGLTTAFSLFVLILAQFRGFSEFGFIAGSGIILALACMLFVMPALLVIFERYNWIVFNERIVDESTAEQKESLFTRFPMSRSIVVMGLLISVIVGMNFQQLGFQYDFGELEPEFPEYEEYKKVAGQVSSSDKRNPAYILADNQKQVLQIMEKLRHKMKSDTTSPTILDVEALPERFPPTDKNAREKLKEIATVRELLDDPFLRDQEDAQLDKLRRAAQTTQQLKISQMPDYFKSRFLTKQGDIGNFVIAYPSVGLADGEQSIAFKNDVGKVTLDSGETFYAASTSIIAAEMLELMRKESPWMVGATFFMVFILMYFAFRSLRWTLIAMLPLTVGLLWLFGIMMLTGMMFNFYNLVVLPAILGIGEDNGVHLAHRYREEGKSSMWDVLSSTGQHVTIGSITTMLGFAGLLLTNHPGLQSIGTIAVIGIGMTLVTALTFLPALIQWLEDRNWIRFSE</sequence>
<feature type="transmembrane region" description="Helical" evidence="6">
    <location>
        <begin position="307"/>
        <end position="329"/>
    </location>
</feature>
<comment type="caution">
    <text evidence="8">The sequence shown here is derived from an EMBL/GenBank/DDBJ whole genome shotgun (WGS) entry which is preliminary data.</text>
</comment>
<feature type="transmembrane region" description="Helical" evidence="6">
    <location>
        <begin position="777"/>
        <end position="795"/>
    </location>
</feature>
<dbReference type="Proteomes" id="UP000479132">
    <property type="component" value="Unassembled WGS sequence"/>
</dbReference>
<dbReference type="InterPro" id="IPR050545">
    <property type="entry name" value="Mycobact_MmpL"/>
</dbReference>
<gene>
    <name evidence="8" type="ORF">G3569_00840</name>
</gene>
<dbReference type="PANTHER" id="PTHR33406">
    <property type="entry name" value="MEMBRANE PROTEIN MJ1562-RELATED"/>
    <property type="match status" value="1"/>
</dbReference>
<dbReference type="PROSITE" id="PS50156">
    <property type="entry name" value="SSD"/>
    <property type="match status" value="2"/>
</dbReference>
<protein>
    <submittedName>
        <fullName evidence="8">MMPL family transporter</fullName>
    </submittedName>
</protein>
<feature type="transmembrane region" description="Helical" evidence="6">
    <location>
        <begin position="20"/>
        <end position="38"/>
    </location>
</feature>
<dbReference type="Pfam" id="PF03176">
    <property type="entry name" value="MMPL"/>
    <property type="match status" value="2"/>
</dbReference>
<keyword evidence="9" id="KW-1185">Reference proteome</keyword>
<keyword evidence="3 6" id="KW-0812">Transmembrane</keyword>
<feature type="transmembrane region" description="Helical" evidence="6">
    <location>
        <begin position="253"/>
        <end position="278"/>
    </location>
</feature>
<evidence type="ECO:0000313" key="9">
    <source>
        <dbReference type="Proteomes" id="UP000479132"/>
    </source>
</evidence>
<name>A0A6M1T4I9_9BACT</name>
<dbReference type="GO" id="GO:0005886">
    <property type="term" value="C:plasma membrane"/>
    <property type="evidence" value="ECO:0007669"/>
    <property type="project" value="UniProtKB-SubCell"/>
</dbReference>
<evidence type="ECO:0000256" key="1">
    <source>
        <dbReference type="ARBA" id="ARBA00004651"/>
    </source>
</evidence>
<evidence type="ECO:0000313" key="8">
    <source>
        <dbReference type="EMBL" id="NGP86881.1"/>
    </source>
</evidence>
<reference evidence="8 9" key="1">
    <citation type="submission" date="2020-02" db="EMBL/GenBank/DDBJ databases">
        <title>Aliifodinibius halophilus 2W32, complete genome.</title>
        <authorList>
            <person name="Li Y."/>
            <person name="Wu S."/>
        </authorList>
    </citation>
    <scope>NUCLEOTIDE SEQUENCE [LARGE SCALE GENOMIC DNA]</scope>
    <source>
        <strain evidence="8 9">2W32</strain>
    </source>
</reference>
<evidence type="ECO:0000256" key="5">
    <source>
        <dbReference type="ARBA" id="ARBA00023136"/>
    </source>
</evidence>
<dbReference type="PANTHER" id="PTHR33406:SF13">
    <property type="entry name" value="MEMBRANE PROTEIN YDFJ"/>
    <property type="match status" value="1"/>
</dbReference>
<dbReference type="Gene3D" id="1.20.1640.10">
    <property type="entry name" value="Multidrug efflux transporter AcrB transmembrane domain"/>
    <property type="match status" value="2"/>
</dbReference>
<evidence type="ECO:0000256" key="2">
    <source>
        <dbReference type="ARBA" id="ARBA00022475"/>
    </source>
</evidence>
<feature type="transmembrane region" description="Helical" evidence="6">
    <location>
        <begin position="338"/>
        <end position="359"/>
    </location>
</feature>
<feature type="transmembrane region" description="Helical" evidence="6">
    <location>
        <begin position="686"/>
        <end position="703"/>
    </location>
</feature>